<evidence type="ECO:0000313" key="11">
    <source>
        <dbReference type="WBParaSite" id="HNAJ_0000110101-mRNA-1"/>
    </source>
</evidence>
<reference evidence="9 10" key="2">
    <citation type="submission" date="2018-11" db="EMBL/GenBank/DDBJ databases">
        <authorList>
            <consortium name="Pathogen Informatics"/>
        </authorList>
    </citation>
    <scope>NUCLEOTIDE SEQUENCE [LARGE SCALE GENOMIC DNA]</scope>
</reference>
<dbReference type="EMBL" id="UZAE01000389">
    <property type="protein sequence ID" value="VDN96960.1"/>
    <property type="molecule type" value="Genomic_DNA"/>
</dbReference>
<comment type="function">
    <text evidence="6">Microtubule inner protein (MIP) part of the dynein-decorated doublet microtubules (DMTs) in cilia axoneme, which is required for motile cilia beating.</text>
</comment>
<dbReference type="GO" id="GO:0010975">
    <property type="term" value="P:regulation of neuron projection development"/>
    <property type="evidence" value="ECO:0007669"/>
    <property type="project" value="TreeGrafter"/>
</dbReference>
<dbReference type="WBParaSite" id="HNAJ_0000110101-mRNA-1">
    <property type="protein sequence ID" value="HNAJ_0000110101-mRNA-1"/>
    <property type="gene ID" value="HNAJ_0000110101"/>
</dbReference>
<name>A0A0R3T2E6_RODNA</name>
<dbReference type="PANTHER" id="PTHR12086">
    <property type="entry name" value="EF-HAND DOMAIN C-TERMINAL CONTAINING PROTEIN"/>
    <property type="match status" value="1"/>
</dbReference>
<dbReference type="STRING" id="102285.A0A0R3T2E6"/>
<sequence>MSLPLYFQFKSKITLIFIKNQIQIGHENFRKSRYLDKIKGICHVYNDNRPGIGGEPLPGQRIDPPMSNFPNEHGIKVLCFDAYIKPANDDQVERCGARKCQVLFYLEDDTVQVIEPRVVNSGLPQDDFIISVSNANIINIRLGTIVRRHRIPKPPPNDACFYTVEDFNVGIDLKLYGRVYRLVSCDKFTTDFLRRLGVRINEPEEISYDRFASLRIGNSDEPKSCQKTEHPYKLQQFLDHDRQVLRFNCFWDDSDSLYGDARNFELHYFLADDTIEIIERFQPNSGRDALPCFLKRQKLPKGVPDLPLPGGGESVICLRSGCKPIEYYTDMDLTIGAILNVYGRKFMICDCDEFTKEYYRKKYNIETLKPVKPLRAKQRDSNEDTDSNCRPRMQSSFGKCDERGLYQGKFNPDILHFMTRIISGNEDAESRKFVLTCFPCDNTFMIQEPEIENSGFKSGKYMERCKVLKPGQSVANTELPEYYSPSDVYIGAHLVINGVTFEICDADVHTLNFMENHPSQFHFSDFSKIMQKMKSLVCNREEEVRRMAKEANSENLDLEGFKSFVKKLLQTKTEEQICLVLHEIITLARHYALNVPVEIHYQDIISLIQQHLRKLSYEGFDDLLNSCKYEDYKNKGIIKSTILRRIFKANRLPISDDIIRKPIELFQDSENEMIDYKEFINQMNWKCNPISLGGLVCQYSGNLEVDMARLLGGKKIPDLSEQRVQHIAFIEDLIQL</sequence>
<keyword evidence="5" id="KW-0966">Cell projection</keyword>
<dbReference type="InterPro" id="IPR011992">
    <property type="entry name" value="EF-hand-dom_pair"/>
</dbReference>
<dbReference type="GO" id="GO:0005874">
    <property type="term" value="C:microtubule"/>
    <property type="evidence" value="ECO:0007669"/>
    <property type="project" value="TreeGrafter"/>
</dbReference>
<keyword evidence="3" id="KW-0677">Repeat</keyword>
<proteinExistence type="predicted"/>
<reference evidence="11" key="1">
    <citation type="submission" date="2017-02" db="UniProtKB">
        <authorList>
            <consortium name="WormBaseParasite"/>
        </authorList>
    </citation>
    <scope>IDENTIFICATION</scope>
</reference>
<feature type="domain" description="DM10" evidence="8">
    <location>
        <begin position="74"/>
        <end position="197"/>
    </location>
</feature>
<comment type="subcellular location">
    <subcellularLocation>
        <location evidence="1">Cytoplasm</location>
        <location evidence="1">Cytoskeleton</location>
        <location evidence="1">Cilium axoneme</location>
    </subcellularLocation>
</comment>
<evidence type="ECO:0000256" key="5">
    <source>
        <dbReference type="ARBA" id="ARBA00023273"/>
    </source>
</evidence>
<gene>
    <name evidence="9" type="ORF">HNAJ_LOCUS1101</name>
</gene>
<feature type="domain" description="DM10" evidence="8">
    <location>
        <begin position="411"/>
        <end position="518"/>
    </location>
</feature>
<dbReference type="SUPFAM" id="SSF47473">
    <property type="entry name" value="EF-hand"/>
    <property type="match status" value="1"/>
</dbReference>
<dbReference type="Gene3D" id="2.30.29.170">
    <property type="match status" value="3"/>
</dbReference>
<evidence type="ECO:0000256" key="1">
    <source>
        <dbReference type="ARBA" id="ARBA00004430"/>
    </source>
</evidence>
<dbReference type="InterPro" id="IPR006602">
    <property type="entry name" value="DM10_dom"/>
</dbReference>
<evidence type="ECO:0000256" key="7">
    <source>
        <dbReference type="ARBA" id="ARBA00039880"/>
    </source>
</evidence>
<dbReference type="AlphaFoldDB" id="A0A0R3T2E6"/>
<keyword evidence="10" id="KW-1185">Reference proteome</keyword>
<accession>A0A0R3T2E6</accession>
<dbReference type="OrthoDB" id="10255210at2759"/>
<dbReference type="Proteomes" id="UP000278807">
    <property type="component" value="Unassembled WGS sequence"/>
</dbReference>
<dbReference type="InterPro" id="IPR040193">
    <property type="entry name" value="EFHC1/EFHC2/EFHB"/>
</dbReference>
<dbReference type="GO" id="GO:0005930">
    <property type="term" value="C:axoneme"/>
    <property type="evidence" value="ECO:0007669"/>
    <property type="project" value="UniProtKB-SubCell"/>
</dbReference>
<evidence type="ECO:0000256" key="6">
    <source>
        <dbReference type="ARBA" id="ARBA00035003"/>
    </source>
</evidence>
<keyword evidence="4" id="KW-0206">Cytoskeleton</keyword>
<dbReference type="Pfam" id="PF06565">
    <property type="entry name" value="DM10_dom"/>
    <property type="match status" value="3"/>
</dbReference>
<protein>
    <recommendedName>
        <fullName evidence="7">EF-hand domain-containing family member C2</fullName>
    </recommendedName>
</protein>
<evidence type="ECO:0000259" key="8">
    <source>
        <dbReference type="PROSITE" id="PS51336"/>
    </source>
</evidence>
<dbReference type="PANTHER" id="PTHR12086:SF11">
    <property type="entry name" value="EF-HAND DOMAIN-CONTAINING FAMILY MEMBER C2"/>
    <property type="match status" value="1"/>
</dbReference>
<dbReference type="Gene3D" id="1.10.238.10">
    <property type="entry name" value="EF-hand"/>
    <property type="match status" value="1"/>
</dbReference>
<evidence type="ECO:0000256" key="4">
    <source>
        <dbReference type="ARBA" id="ARBA00023212"/>
    </source>
</evidence>
<dbReference type="FunFam" id="2.30.29.170:FF:000004">
    <property type="entry name" value="EF-hand domain containing 2"/>
    <property type="match status" value="1"/>
</dbReference>
<evidence type="ECO:0000313" key="9">
    <source>
        <dbReference type="EMBL" id="VDN96960.1"/>
    </source>
</evidence>
<evidence type="ECO:0000256" key="3">
    <source>
        <dbReference type="ARBA" id="ARBA00022737"/>
    </source>
</evidence>
<evidence type="ECO:0000256" key="2">
    <source>
        <dbReference type="ARBA" id="ARBA00022490"/>
    </source>
</evidence>
<keyword evidence="2" id="KW-0963">Cytoplasm</keyword>
<feature type="domain" description="DM10" evidence="8">
    <location>
        <begin position="241"/>
        <end position="363"/>
    </location>
</feature>
<dbReference type="SMART" id="SM00676">
    <property type="entry name" value="DM10"/>
    <property type="match status" value="3"/>
</dbReference>
<evidence type="ECO:0000313" key="10">
    <source>
        <dbReference type="Proteomes" id="UP000278807"/>
    </source>
</evidence>
<dbReference type="PROSITE" id="PS51336">
    <property type="entry name" value="DM10"/>
    <property type="match status" value="3"/>
</dbReference>
<dbReference type="FunFam" id="2.30.29.170:FF:000001">
    <property type="entry name" value="EF-hand domain containing 1"/>
    <property type="match status" value="1"/>
</dbReference>
<organism evidence="11">
    <name type="scientific">Rodentolepis nana</name>
    <name type="common">Dwarf tapeworm</name>
    <name type="synonym">Hymenolepis nana</name>
    <dbReference type="NCBI Taxonomy" id="102285"/>
    <lineage>
        <taxon>Eukaryota</taxon>
        <taxon>Metazoa</taxon>
        <taxon>Spiralia</taxon>
        <taxon>Lophotrochozoa</taxon>
        <taxon>Platyhelminthes</taxon>
        <taxon>Cestoda</taxon>
        <taxon>Eucestoda</taxon>
        <taxon>Cyclophyllidea</taxon>
        <taxon>Hymenolepididae</taxon>
        <taxon>Rodentolepis</taxon>
    </lineage>
</organism>